<dbReference type="FunFam" id="3.40.50.720:FF:000084">
    <property type="entry name" value="Short-chain dehydrogenase reductase"/>
    <property type="match status" value="1"/>
</dbReference>
<keyword evidence="2" id="KW-0560">Oxidoreductase</keyword>
<dbReference type="PRINTS" id="PR00081">
    <property type="entry name" value="GDHRDH"/>
</dbReference>
<sequence>MGRLSGKVAIVTGGGSGIGAETAKLFAEEDAKVILADLREEGVKQVKAEIEANNGVAEYVVGNISNEEDSKKITDAAVEAFGKLDILINNAGYAGSSDPADQYNSDEFDKIYKVNAYGTFYMVKSAVTHMKENGGGSIVNVSSNSTVMPSDYPGYASSKGAVKTMSYTFAGILAPDRIRVNTLIPGTTKTPMVQAIMDDPALMKKYGDTVPLGSLMEPKDLAYGALYLASDEAKMVTGTELVIDGGLSL</sequence>
<accession>A0A494ZTB2</accession>
<dbReference type="PANTHER" id="PTHR43180">
    <property type="entry name" value="3-OXOACYL-(ACYL-CARRIER-PROTEIN) REDUCTASE (AFU_ORTHOLOGUE AFUA_6G11210)"/>
    <property type="match status" value="1"/>
</dbReference>
<dbReference type="Pfam" id="PF13561">
    <property type="entry name" value="adh_short_C2"/>
    <property type="match status" value="1"/>
</dbReference>
<dbReference type="PANTHER" id="PTHR43180:SF66">
    <property type="entry name" value="SHORT-CHAIN DEHYDROGENASE_REDUCTASE FAMILY PROTEIN"/>
    <property type="match status" value="1"/>
</dbReference>
<keyword evidence="4" id="KW-1185">Reference proteome</keyword>
<reference evidence="3 4" key="1">
    <citation type="journal article" date="2016" name="Int. J. Syst. Evol. Microbiol.">
        <title>Oceanobacillus halophilus sp. nov., a novel moderately halophilic bacterium from a hypersaline lake.</title>
        <authorList>
            <person name="Amoozegar M.A."/>
            <person name="Bagheri M."/>
            <person name="Makhdoumi A."/>
            <person name="Nikou M.M."/>
            <person name="Fazeli S.A.S."/>
            <person name="Schumann P."/>
            <person name="Sproer C."/>
            <person name="Sanchez-Porro C."/>
            <person name="Ventosa A."/>
        </authorList>
    </citation>
    <scope>NUCLEOTIDE SEQUENCE [LARGE SCALE GENOMIC DNA]</scope>
    <source>
        <strain evidence="3 4">DSM 23996</strain>
    </source>
</reference>
<evidence type="ECO:0000256" key="1">
    <source>
        <dbReference type="ARBA" id="ARBA00006484"/>
    </source>
</evidence>
<comment type="similarity">
    <text evidence="1">Belongs to the short-chain dehydrogenases/reductases (SDR) family.</text>
</comment>
<dbReference type="SUPFAM" id="SSF51735">
    <property type="entry name" value="NAD(P)-binding Rossmann-fold domains"/>
    <property type="match status" value="1"/>
</dbReference>
<gene>
    <name evidence="3" type="ORF">D8M06_17830</name>
</gene>
<dbReference type="PRINTS" id="PR00080">
    <property type="entry name" value="SDRFAMILY"/>
</dbReference>
<dbReference type="Proteomes" id="UP000269301">
    <property type="component" value="Unassembled WGS sequence"/>
</dbReference>
<protein>
    <submittedName>
        <fullName evidence="3">SDR family oxidoreductase</fullName>
    </submittedName>
</protein>
<evidence type="ECO:0000313" key="3">
    <source>
        <dbReference type="EMBL" id="RKQ29354.1"/>
    </source>
</evidence>
<dbReference type="GO" id="GO:0016491">
    <property type="term" value="F:oxidoreductase activity"/>
    <property type="evidence" value="ECO:0007669"/>
    <property type="project" value="UniProtKB-KW"/>
</dbReference>
<dbReference type="Gene3D" id="3.40.50.720">
    <property type="entry name" value="NAD(P)-binding Rossmann-like Domain"/>
    <property type="match status" value="1"/>
</dbReference>
<dbReference type="NCBIfam" id="NF005559">
    <property type="entry name" value="PRK07231.1"/>
    <property type="match status" value="1"/>
</dbReference>
<dbReference type="InterPro" id="IPR002347">
    <property type="entry name" value="SDR_fam"/>
</dbReference>
<dbReference type="GO" id="GO:0008206">
    <property type="term" value="P:bile acid metabolic process"/>
    <property type="evidence" value="ECO:0007669"/>
    <property type="project" value="UniProtKB-ARBA"/>
</dbReference>
<evidence type="ECO:0000313" key="4">
    <source>
        <dbReference type="Proteomes" id="UP000269301"/>
    </source>
</evidence>
<dbReference type="InterPro" id="IPR036291">
    <property type="entry name" value="NAD(P)-bd_dom_sf"/>
</dbReference>
<dbReference type="EMBL" id="RBZP01000024">
    <property type="protein sequence ID" value="RKQ29354.1"/>
    <property type="molecule type" value="Genomic_DNA"/>
</dbReference>
<name>A0A494ZTB2_9BACI</name>
<dbReference type="InterPro" id="IPR020904">
    <property type="entry name" value="Sc_DH/Rdtase_CS"/>
</dbReference>
<organism evidence="3 4">
    <name type="scientific">Oceanobacillus halophilus</name>
    <dbReference type="NCBI Taxonomy" id="930130"/>
    <lineage>
        <taxon>Bacteria</taxon>
        <taxon>Bacillati</taxon>
        <taxon>Bacillota</taxon>
        <taxon>Bacilli</taxon>
        <taxon>Bacillales</taxon>
        <taxon>Bacillaceae</taxon>
        <taxon>Oceanobacillus</taxon>
    </lineage>
</organism>
<dbReference type="OrthoDB" id="9803333at2"/>
<comment type="caution">
    <text evidence="3">The sequence shown here is derived from an EMBL/GenBank/DDBJ whole genome shotgun (WGS) entry which is preliminary data.</text>
</comment>
<dbReference type="RefSeq" id="WP_121205941.1">
    <property type="nucleotide sequence ID" value="NZ_RBZP01000024.1"/>
</dbReference>
<evidence type="ECO:0000256" key="2">
    <source>
        <dbReference type="ARBA" id="ARBA00023002"/>
    </source>
</evidence>
<dbReference type="PROSITE" id="PS00061">
    <property type="entry name" value="ADH_SHORT"/>
    <property type="match status" value="1"/>
</dbReference>
<dbReference type="AlphaFoldDB" id="A0A494ZTB2"/>
<proteinExistence type="inferred from homology"/>